<name>A0A9D2AZ43_9SPHI</name>
<dbReference type="SUPFAM" id="SSF55174">
    <property type="entry name" value="Alpha-L RNA-binding motif"/>
    <property type="match status" value="1"/>
</dbReference>
<comment type="caution">
    <text evidence="2">The sequence shown here is derived from an EMBL/GenBank/DDBJ whole genome shotgun (WGS) entry which is preliminary data.</text>
</comment>
<keyword evidence="1" id="KW-0694">RNA-binding</keyword>
<gene>
    <name evidence="2" type="ORF">H9853_09065</name>
</gene>
<evidence type="ECO:0000256" key="1">
    <source>
        <dbReference type="PROSITE-ProRule" id="PRU00182"/>
    </source>
</evidence>
<proteinExistence type="predicted"/>
<dbReference type="Gene3D" id="3.10.290.10">
    <property type="entry name" value="RNA-binding S4 domain"/>
    <property type="match status" value="1"/>
</dbReference>
<dbReference type="InterPro" id="IPR036986">
    <property type="entry name" value="S4_RNA-bd_sf"/>
</dbReference>
<dbReference type="GO" id="GO:0003723">
    <property type="term" value="F:RNA binding"/>
    <property type="evidence" value="ECO:0007669"/>
    <property type="project" value="UniProtKB-KW"/>
</dbReference>
<dbReference type="CDD" id="cd00165">
    <property type="entry name" value="S4"/>
    <property type="match status" value="1"/>
</dbReference>
<evidence type="ECO:0000313" key="3">
    <source>
        <dbReference type="Proteomes" id="UP000824156"/>
    </source>
</evidence>
<reference evidence="2" key="2">
    <citation type="submission" date="2021-04" db="EMBL/GenBank/DDBJ databases">
        <authorList>
            <person name="Gilroy R."/>
        </authorList>
    </citation>
    <scope>NUCLEOTIDE SEQUENCE</scope>
    <source>
        <strain evidence="2">1719</strain>
    </source>
</reference>
<evidence type="ECO:0000313" key="2">
    <source>
        <dbReference type="EMBL" id="HIX55165.1"/>
    </source>
</evidence>
<dbReference type="EMBL" id="DXEZ01000248">
    <property type="protein sequence ID" value="HIX55165.1"/>
    <property type="molecule type" value="Genomic_DNA"/>
</dbReference>
<dbReference type="Proteomes" id="UP000824156">
    <property type="component" value="Unassembled WGS sequence"/>
</dbReference>
<reference evidence="2" key="1">
    <citation type="journal article" date="2021" name="PeerJ">
        <title>Extensive microbial diversity within the chicken gut microbiome revealed by metagenomics and culture.</title>
        <authorList>
            <person name="Gilroy R."/>
            <person name="Ravi A."/>
            <person name="Getino M."/>
            <person name="Pursley I."/>
            <person name="Horton D.L."/>
            <person name="Alikhan N.F."/>
            <person name="Baker D."/>
            <person name="Gharbi K."/>
            <person name="Hall N."/>
            <person name="Watson M."/>
            <person name="Adriaenssens E.M."/>
            <person name="Foster-Nyarko E."/>
            <person name="Jarju S."/>
            <person name="Secka A."/>
            <person name="Antonio M."/>
            <person name="Oren A."/>
            <person name="Chaudhuri R.R."/>
            <person name="La Ragione R."/>
            <person name="Hildebrand F."/>
            <person name="Pallen M.J."/>
        </authorList>
    </citation>
    <scope>NUCLEOTIDE SEQUENCE</scope>
    <source>
        <strain evidence="2">1719</strain>
    </source>
</reference>
<sequence length="74" mass="8580">MEQFILDETREYIHLVQLLKAMGWAENGSQAQQFVVEGLVKHNNQVDYRKRLKVRAGDVVEFDGMEVQVVDENS</sequence>
<accession>A0A9D2AZ43</accession>
<dbReference type="PROSITE" id="PS50889">
    <property type="entry name" value="S4"/>
    <property type="match status" value="1"/>
</dbReference>
<protein>
    <submittedName>
        <fullName evidence="2">RNA-binding S4 domain-containing protein</fullName>
    </submittedName>
</protein>
<dbReference type="Pfam" id="PF13275">
    <property type="entry name" value="S4_2"/>
    <property type="match status" value="1"/>
</dbReference>
<organism evidence="2 3">
    <name type="scientific">Candidatus Sphingobacterium stercoripullorum</name>
    <dbReference type="NCBI Taxonomy" id="2838759"/>
    <lineage>
        <taxon>Bacteria</taxon>
        <taxon>Pseudomonadati</taxon>
        <taxon>Bacteroidota</taxon>
        <taxon>Sphingobacteriia</taxon>
        <taxon>Sphingobacteriales</taxon>
        <taxon>Sphingobacteriaceae</taxon>
        <taxon>Sphingobacterium</taxon>
    </lineage>
</organism>
<dbReference type="AlphaFoldDB" id="A0A9D2AZ43"/>